<dbReference type="Proteomes" id="UP000294325">
    <property type="component" value="Chromosome"/>
</dbReference>
<feature type="transmembrane region" description="Helical" evidence="1">
    <location>
        <begin position="98"/>
        <end position="117"/>
    </location>
</feature>
<dbReference type="KEGG" id="nwr:E3U44_10770"/>
<protein>
    <submittedName>
        <fullName evidence="2">Uncharacterized protein</fullName>
    </submittedName>
</protein>
<keyword evidence="1" id="KW-0472">Membrane</keyword>
<organism evidence="2 3">
    <name type="scientific">Nitrosococcus wardiae</name>
    <dbReference type="NCBI Taxonomy" id="1814290"/>
    <lineage>
        <taxon>Bacteria</taxon>
        <taxon>Pseudomonadati</taxon>
        <taxon>Pseudomonadota</taxon>
        <taxon>Gammaproteobacteria</taxon>
        <taxon>Chromatiales</taxon>
        <taxon>Chromatiaceae</taxon>
        <taxon>Nitrosococcus</taxon>
    </lineage>
</organism>
<dbReference type="EMBL" id="CP038033">
    <property type="protein sequence ID" value="QBQ54945.1"/>
    <property type="molecule type" value="Genomic_DNA"/>
</dbReference>
<evidence type="ECO:0000256" key="1">
    <source>
        <dbReference type="SAM" id="Phobius"/>
    </source>
</evidence>
<gene>
    <name evidence="2" type="ORF">E3U44_10770</name>
</gene>
<keyword evidence="3" id="KW-1185">Reference proteome</keyword>
<sequence>MLAEHHLIDPPILDARRNDFMHQVGYTVCRQWQEGMWRDILPHCDRPHSGRRVSYVFGPNLNDIARREFAEGWDKRLEETRERRRPVGVARDREGKRILLALLLGCALFWIAVFRLIF</sequence>
<keyword evidence="1" id="KW-0812">Transmembrane</keyword>
<evidence type="ECO:0000313" key="3">
    <source>
        <dbReference type="Proteomes" id="UP000294325"/>
    </source>
</evidence>
<dbReference type="OrthoDB" id="5774894at2"/>
<accession>A0A4V1AW04</accession>
<dbReference type="RefSeq" id="WP_134358171.1">
    <property type="nucleotide sequence ID" value="NZ_CP038033.1"/>
</dbReference>
<dbReference type="AlphaFoldDB" id="A0A4V1AW04"/>
<evidence type="ECO:0000313" key="2">
    <source>
        <dbReference type="EMBL" id="QBQ54945.1"/>
    </source>
</evidence>
<keyword evidence="1" id="KW-1133">Transmembrane helix</keyword>
<proteinExistence type="predicted"/>
<reference evidence="2 3" key="1">
    <citation type="submission" date="2019-03" db="EMBL/GenBank/DDBJ databases">
        <title>The genome sequence of Nitrosococcus wardiae strain D1FHST reveals the archetypal metabolic capacity of ammonia-oxidizing Gammaproteobacteria.</title>
        <authorList>
            <person name="Wang L."/>
            <person name="Lim C.K."/>
            <person name="Hanson T.E."/>
            <person name="Dang H."/>
            <person name="Klotz M.G."/>
        </authorList>
    </citation>
    <scope>NUCLEOTIDE SEQUENCE [LARGE SCALE GENOMIC DNA]</scope>
    <source>
        <strain evidence="2 3">D1FHS</strain>
    </source>
</reference>
<name>A0A4V1AW04_9GAMM</name>